<dbReference type="AlphaFoldDB" id="A0A4Q9MFL9"/>
<feature type="domain" description="DUF5648" evidence="1">
    <location>
        <begin position="25"/>
        <end position="67"/>
    </location>
</feature>
<dbReference type="EMBL" id="ML143449">
    <property type="protein sequence ID" value="TBU26184.1"/>
    <property type="molecule type" value="Genomic_DNA"/>
</dbReference>
<gene>
    <name evidence="2" type="ORF">BD311DRAFT_668097</name>
</gene>
<dbReference type="Pfam" id="PF18885">
    <property type="entry name" value="DUF5648"/>
    <property type="match status" value="1"/>
</dbReference>
<dbReference type="InterPro" id="IPR043708">
    <property type="entry name" value="DUF5648"/>
</dbReference>
<sequence length="115" mass="12778">MVSASPAIRAALELATIPDCGYPTVPLLRAYFNSKTAHFYTTNATEMNAFINGAEHYISEGVAAQILPSDTQAPRPSRSFGVVGYVYPDQECGTVPLYWFYKDMDEANFDFYTTE</sequence>
<protein>
    <recommendedName>
        <fullName evidence="1">DUF5648 domain-containing protein</fullName>
    </recommendedName>
</protein>
<name>A0A4Q9MFL9_9APHY</name>
<organism evidence="2">
    <name type="scientific">Dichomitus squalens</name>
    <dbReference type="NCBI Taxonomy" id="114155"/>
    <lineage>
        <taxon>Eukaryota</taxon>
        <taxon>Fungi</taxon>
        <taxon>Dikarya</taxon>
        <taxon>Basidiomycota</taxon>
        <taxon>Agaricomycotina</taxon>
        <taxon>Agaricomycetes</taxon>
        <taxon>Polyporales</taxon>
        <taxon>Polyporaceae</taxon>
        <taxon>Dichomitus</taxon>
    </lineage>
</organism>
<evidence type="ECO:0000259" key="1">
    <source>
        <dbReference type="Pfam" id="PF18885"/>
    </source>
</evidence>
<proteinExistence type="predicted"/>
<reference evidence="2" key="1">
    <citation type="submission" date="2019-01" db="EMBL/GenBank/DDBJ databases">
        <title>Draft genome sequences of three monokaryotic isolates of the white-rot basidiomycete fungus Dichomitus squalens.</title>
        <authorList>
            <consortium name="DOE Joint Genome Institute"/>
            <person name="Lopez S.C."/>
            <person name="Andreopoulos B."/>
            <person name="Pangilinan J."/>
            <person name="Lipzen A."/>
            <person name="Riley R."/>
            <person name="Ahrendt S."/>
            <person name="Ng V."/>
            <person name="Barry K."/>
            <person name="Daum C."/>
            <person name="Grigoriev I.V."/>
            <person name="Hilden K.S."/>
            <person name="Makela M.R."/>
            <person name="de Vries R.P."/>
        </authorList>
    </citation>
    <scope>NUCLEOTIDE SEQUENCE [LARGE SCALE GENOMIC DNA]</scope>
    <source>
        <strain evidence="2">OM18370.1</strain>
    </source>
</reference>
<accession>A0A4Q9MFL9</accession>
<dbReference type="Proteomes" id="UP000292957">
    <property type="component" value="Unassembled WGS sequence"/>
</dbReference>
<evidence type="ECO:0000313" key="2">
    <source>
        <dbReference type="EMBL" id="TBU26184.1"/>
    </source>
</evidence>